<dbReference type="Proteomes" id="UP001596395">
    <property type="component" value="Unassembled WGS sequence"/>
</dbReference>
<protein>
    <recommendedName>
        <fullName evidence="3">RNA ligase domain-containing protein</fullName>
    </recommendedName>
</protein>
<comment type="caution">
    <text evidence="1">The sequence shown here is derived from an EMBL/GenBank/DDBJ whole genome shotgun (WGS) entry which is preliminary data.</text>
</comment>
<organism evidence="1 2">
    <name type="scientific">Halorubellus litoreus</name>
    <dbReference type="NCBI Taxonomy" id="755308"/>
    <lineage>
        <taxon>Archaea</taxon>
        <taxon>Methanobacteriati</taxon>
        <taxon>Methanobacteriota</taxon>
        <taxon>Stenosarchaea group</taxon>
        <taxon>Halobacteria</taxon>
        <taxon>Halobacteriales</taxon>
        <taxon>Halorubellaceae</taxon>
        <taxon>Halorubellus</taxon>
    </lineage>
</organism>
<reference evidence="1 2" key="1">
    <citation type="journal article" date="2019" name="Int. J. Syst. Evol. Microbiol.">
        <title>The Global Catalogue of Microorganisms (GCM) 10K type strain sequencing project: providing services to taxonomists for standard genome sequencing and annotation.</title>
        <authorList>
            <consortium name="The Broad Institute Genomics Platform"/>
            <consortium name="The Broad Institute Genome Sequencing Center for Infectious Disease"/>
            <person name="Wu L."/>
            <person name="Ma J."/>
        </authorList>
    </citation>
    <scope>NUCLEOTIDE SEQUENCE [LARGE SCALE GENOMIC DNA]</scope>
    <source>
        <strain evidence="1 2">GX26</strain>
    </source>
</reference>
<evidence type="ECO:0000313" key="2">
    <source>
        <dbReference type="Proteomes" id="UP001596395"/>
    </source>
</evidence>
<accession>A0ABD5VD25</accession>
<gene>
    <name evidence="1" type="ORF">ACFQGB_11275</name>
</gene>
<dbReference type="AlphaFoldDB" id="A0ABD5VD25"/>
<dbReference type="EMBL" id="JBHSXN010000002">
    <property type="protein sequence ID" value="MFC6953444.1"/>
    <property type="molecule type" value="Genomic_DNA"/>
</dbReference>
<keyword evidence="2" id="KW-1185">Reference proteome</keyword>
<name>A0ABD5VD25_9EURY</name>
<evidence type="ECO:0008006" key="3">
    <source>
        <dbReference type="Google" id="ProtNLM"/>
    </source>
</evidence>
<evidence type="ECO:0000313" key="1">
    <source>
        <dbReference type="EMBL" id="MFC6953444.1"/>
    </source>
</evidence>
<dbReference type="RefSeq" id="WP_336350402.1">
    <property type="nucleotide sequence ID" value="NZ_JAZAQL010000002.1"/>
</dbReference>
<sequence length="292" mass="31838">MKRYPGVPDASEVLPGFADEGGHVWVQELVAGELFRFQLGESGAVRVGTRRREFAPEDAPLRFRHAVQYVRDSLDASALRDAVEDVESVTFFGVATQYAGYPYDWGRTPSVLGVDVWDADREALLRVDAAERAFDAFGLDPVNVFRKEVHVRDYGFADESLPASAWYDGPAAGVVVRKKTGERLAFRGEASAPDQAPDRERDVADATAAAAETATAARFGRVAATVRDRGLPVSFDTVYDRLLAAIYREEGDWLLDEPSGGGTATGRGFDLGAFRDAVAQRTSELLRDVDDG</sequence>
<proteinExistence type="predicted"/>